<gene>
    <name evidence="2" type="ORF">M9458_025642</name>
</gene>
<comment type="caution">
    <text evidence="2">The sequence shown here is derived from an EMBL/GenBank/DDBJ whole genome shotgun (WGS) entry which is preliminary data.</text>
</comment>
<dbReference type="EMBL" id="JAMKFB020000012">
    <property type="protein sequence ID" value="KAL0180200.1"/>
    <property type="molecule type" value="Genomic_DNA"/>
</dbReference>
<reference evidence="2 3" key="1">
    <citation type="submission" date="2024-05" db="EMBL/GenBank/DDBJ databases">
        <title>Genome sequencing and assembly of Indian major carp, Cirrhinus mrigala (Hamilton, 1822).</title>
        <authorList>
            <person name="Mohindra V."/>
            <person name="Chowdhury L.M."/>
            <person name="Lal K."/>
            <person name="Jena J.K."/>
        </authorList>
    </citation>
    <scope>NUCLEOTIDE SEQUENCE [LARGE SCALE GENOMIC DNA]</scope>
    <source>
        <strain evidence="2">CM1030</strain>
        <tissue evidence="2">Blood</tissue>
    </source>
</reference>
<dbReference type="Proteomes" id="UP001529510">
    <property type="component" value="Unassembled WGS sequence"/>
</dbReference>
<protein>
    <submittedName>
        <fullName evidence="2">Uncharacterized protein</fullName>
    </submittedName>
</protein>
<evidence type="ECO:0000256" key="1">
    <source>
        <dbReference type="SAM" id="MobiDB-lite"/>
    </source>
</evidence>
<feature type="compositionally biased region" description="Basic and acidic residues" evidence="1">
    <location>
        <begin position="26"/>
        <end position="40"/>
    </location>
</feature>
<evidence type="ECO:0000313" key="3">
    <source>
        <dbReference type="Proteomes" id="UP001529510"/>
    </source>
</evidence>
<dbReference type="AlphaFoldDB" id="A0ABD0Q293"/>
<feature type="non-terminal residue" evidence="2">
    <location>
        <position position="1"/>
    </location>
</feature>
<accession>A0ABD0Q293</accession>
<feature type="non-terminal residue" evidence="2">
    <location>
        <position position="52"/>
    </location>
</feature>
<feature type="compositionally biased region" description="Basic and acidic residues" evidence="1">
    <location>
        <begin position="1"/>
        <end position="13"/>
    </location>
</feature>
<keyword evidence="3" id="KW-1185">Reference proteome</keyword>
<evidence type="ECO:0000313" key="2">
    <source>
        <dbReference type="EMBL" id="KAL0180200.1"/>
    </source>
</evidence>
<proteinExistence type="predicted"/>
<name>A0ABD0Q293_CIRMR</name>
<feature type="region of interest" description="Disordered" evidence="1">
    <location>
        <begin position="1"/>
        <end position="52"/>
    </location>
</feature>
<sequence>RHRRTDGRWKVLDDSVSVPSAGGGGWRDRDRRGEDLRDWPSRPPLQTHHHPT</sequence>
<organism evidence="2 3">
    <name type="scientific">Cirrhinus mrigala</name>
    <name type="common">Mrigala</name>
    <dbReference type="NCBI Taxonomy" id="683832"/>
    <lineage>
        <taxon>Eukaryota</taxon>
        <taxon>Metazoa</taxon>
        <taxon>Chordata</taxon>
        <taxon>Craniata</taxon>
        <taxon>Vertebrata</taxon>
        <taxon>Euteleostomi</taxon>
        <taxon>Actinopterygii</taxon>
        <taxon>Neopterygii</taxon>
        <taxon>Teleostei</taxon>
        <taxon>Ostariophysi</taxon>
        <taxon>Cypriniformes</taxon>
        <taxon>Cyprinidae</taxon>
        <taxon>Labeoninae</taxon>
        <taxon>Labeonini</taxon>
        <taxon>Cirrhinus</taxon>
    </lineage>
</organism>